<dbReference type="CDD" id="cd00342">
    <property type="entry name" value="gram_neg_porins"/>
    <property type="match status" value="1"/>
</dbReference>
<evidence type="ECO:0000256" key="11">
    <source>
        <dbReference type="SAM" id="SignalP"/>
    </source>
</evidence>
<evidence type="ECO:0000256" key="5">
    <source>
        <dbReference type="ARBA" id="ARBA00022692"/>
    </source>
</evidence>
<evidence type="ECO:0000313" key="14">
    <source>
        <dbReference type="Proteomes" id="UP000020077"/>
    </source>
</evidence>
<evidence type="ECO:0000256" key="10">
    <source>
        <dbReference type="ARBA" id="ARBA00023237"/>
    </source>
</evidence>
<dbReference type="GO" id="GO:0046930">
    <property type="term" value="C:pore complex"/>
    <property type="evidence" value="ECO:0007669"/>
    <property type="project" value="UniProtKB-KW"/>
</dbReference>
<evidence type="ECO:0000256" key="4">
    <source>
        <dbReference type="ARBA" id="ARBA00022452"/>
    </source>
</evidence>
<keyword evidence="3" id="KW-0813">Transport</keyword>
<keyword evidence="4" id="KW-1134">Transmembrane beta strand</keyword>
<name>A0A080LXJ0_9PROT</name>
<evidence type="ECO:0000256" key="7">
    <source>
        <dbReference type="ARBA" id="ARBA00023065"/>
    </source>
</evidence>
<dbReference type="InterPro" id="IPR002299">
    <property type="entry name" value="Porin_Neis"/>
</dbReference>
<accession>A0A080LXJ0</accession>
<comment type="subcellular location">
    <subcellularLocation>
        <location evidence="1">Cell outer membrane</location>
        <topology evidence="1">Multi-pass membrane protein</topology>
    </subcellularLocation>
</comment>
<gene>
    <name evidence="13" type="ORF">AW09_001167</name>
</gene>
<protein>
    <submittedName>
        <fullName evidence="13">Outer membrane porin protein 32</fullName>
    </submittedName>
</protein>
<dbReference type="GO" id="GO:0009279">
    <property type="term" value="C:cell outer membrane"/>
    <property type="evidence" value="ECO:0007669"/>
    <property type="project" value="UniProtKB-SubCell"/>
</dbReference>
<evidence type="ECO:0000256" key="2">
    <source>
        <dbReference type="ARBA" id="ARBA00011233"/>
    </source>
</evidence>
<proteinExistence type="predicted"/>
<organism evidence="13 14">
    <name type="scientific">Candidatus Accumulibacter phosphatis</name>
    <dbReference type="NCBI Taxonomy" id="327160"/>
    <lineage>
        <taxon>Bacteria</taxon>
        <taxon>Pseudomonadati</taxon>
        <taxon>Pseudomonadota</taxon>
        <taxon>Betaproteobacteria</taxon>
        <taxon>Candidatus Accumulibacter</taxon>
    </lineage>
</organism>
<dbReference type="GO" id="GO:0015288">
    <property type="term" value="F:porin activity"/>
    <property type="evidence" value="ECO:0007669"/>
    <property type="project" value="UniProtKB-KW"/>
</dbReference>
<dbReference type="InterPro" id="IPR001702">
    <property type="entry name" value="Porin_Gram-ve"/>
</dbReference>
<keyword evidence="9" id="KW-0472">Membrane</keyword>
<keyword evidence="8" id="KW-0626">Porin</keyword>
<evidence type="ECO:0000256" key="9">
    <source>
        <dbReference type="ARBA" id="ARBA00023136"/>
    </source>
</evidence>
<dbReference type="InterPro" id="IPR050298">
    <property type="entry name" value="Gram-neg_bact_OMP"/>
</dbReference>
<dbReference type="AlphaFoldDB" id="A0A080LXJ0"/>
<dbReference type="SUPFAM" id="SSF56935">
    <property type="entry name" value="Porins"/>
    <property type="match status" value="1"/>
</dbReference>
<dbReference type="InterPro" id="IPR023614">
    <property type="entry name" value="Porin_dom_sf"/>
</dbReference>
<dbReference type="PRINTS" id="PR00182">
    <property type="entry name" value="ECOLNEIPORIN"/>
</dbReference>
<comment type="caution">
    <text evidence="13">The sequence shown here is derived from an EMBL/GenBank/DDBJ whole genome shotgun (WGS) entry which is preliminary data.</text>
</comment>
<dbReference type="GO" id="GO:0034220">
    <property type="term" value="P:monoatomic ion transmembrane transport"/>
    <property type="evidence" value="ECO:0007669"/>
    <property type="project" value="InterPro"/>
</dbReference>
<reference evidence="13 14" key="1">
    <citation type="submission" date="2014-02" db="EMBL/GenBank/DDBJ databases">
        <title>Expanding our view of genomic diversity in Candidatus Accumulibacter clades.</title>
        <authorList>
            <person name="Skennerton C.T."/>
            <person name="Barr J.J."/>
            <person name="Slater F.R."/>
            <person name="Bond P.L."/>
            <person name="Tyson G.W."/>
        </authorList>
    </citation>
    <scope>NUCLEOTIDE SEQUENCE [LARGE SCALE GENOMIC DNA]</scope>
    <source>
        <strain evidence="14">BA-91</strain>
    </source>
</reference>
<keyword evidence="6 11" id="KW-0732">Signal</keyword>
<feature type="domain" description="Porin" evidence="12">
    <location>
        <begin position="7"/>
        <end position="353"/>
    </location>
</feature>
<dbReference type="EMBL" id="JDVG02000199">
    <property type="protein sequence ID" value="KFB73572.1"/>
    <property type="molecule type" value="Genomic_DNA"/>
</dbReference>
<sequence length="385" mass="40106" precursor="true">MQKKLIALAVAGLASGIASAQTNVTMYGVLGLAYAYSSGNAGRNGLGIKIPGTNTFSGITGVGAGNRLGFKGEEALGNGLKAVFTLEYGLDPDLNCGIGTCGLNARQQFVGLASNYGTVALGRQYAPGFNATANNDALDASDFGIQSSLSAINGMTITPNSPARFNNAITYTSPDLSGFKASAIYSFGETRDASGGYNDKQVSTTDNGKYGLGLNYANGPINFDAVWQSRTNVVVPTAAPPYQLAGTGKSINEWYVGGSYDFKIVKAFASYQALDNNNNVRRYGGIDSSDLWTVGLTAPIGRGTLGLSYGRLTTDRNYASDGVSWGAGTQYTYPLSKRTSLYAAYSYFSNNNNVLLPGQAIAIPGIVGATGESNYALGTGITHSF</sequence>
<dbReference type="Pfam" id="PF13609">
    <property type="entry name" value="Porin_4"/>
    <property type="match status" value="1"/>
</dbReference>
<feature type="chain" id="PRO_5001750671" evidence="11">
    <location>
        <begin position="21"/>
        <end position="385"/>
    </location>
</feature>
<evidence type="ECO:0000259" key="12">
    <source>
        <dbReference type="Pfam" id="PF13609"/>
    </source>
</evidence>
<keyword evidence="10" id="KW-0998">Cell outer membrane</keyword>
<evidence type="ECO:0000256" key="6">
    <source>
        <dbReference type="ARBA" id="ARBA00022729"/>
    </source>
</evidence>
<evidence type="ECO:0000256" key="1">
    <source>
        <dbReference type="ARBA" id="ARBA00004571"/>
    </source>
</evidence>
<evidence type="ECO:0000256" key="3">
    <source>
        <dbReference type="ARBA" id="ARBA00022448"/>
    </source>
</evidence>
<feature type="signal peptide" evidence="11">
    <location>
        <begin position="1"/>
        <end position="20"/>
    </location>
</feature>
<comment type="subunit">
    <text evidence="2">Homotrimer.</text>
</comment>
<dbReference type="InterPro" id="IPR033900">
    <property type="entry name" value="Gram_neg_porin_domain"/>
</dbReference>
<dbReference type="PANTHER" id="PTHR34501:SF9">
    <property type="entry name" value="MAJOR OUTER MEMBRANE PROTEIN P.IA"/>
    <property type="match status" value="1"/>
</dbReference>
<evidence type="ECO:0000313" key="13">
    <source>
        <dbReference type="EMBL" id="KFB73572.1"/>
    </source>
</evidence>
<keyword evidence="7" id="KW-0406">Ion transport</keyword>
<evidence type="ECO:0000256" key="8">
    <source>
        <dbReference type="ARBA" id="ARBA00023114"/>
    </source>
</evidence>
<dbReference type="PANTHER" id="PTHR34501">
    <property type="entry name" value="PROTEIN YDDL-RELATED"/>
    <property type="match status" value="1"/>
</dbReference>
<dbReference type="PRINTS" id="PR00184">
    <property type="entry name" value="NEISSPPORIN"/>
</dbReference>
<keyword evidence="5" id="KW-0812">Transmembrane</keyword>
<dbReference type="Gene3D" id="2.40.160.10">
    <property type="entry name" value="Porin"/>
    <property type="match status" value="1"/>
</dbReference>
<dbReference type="Proteomes" id="UP000020077">
    <property type="component" value="Unassembled WGS sequence"/>
</dbReference>